<gene>
    <name evidence="2" type="ORF">EVAR_65506_1</name>
</gene>
<feature type="region of interest" description="Disordered" evidence="1">
    <location>
        <begin position="1"/>
        <end position="37"/>
    </location>
</feature>
<dbReference type="PANTHER" id="PTHR47331">
    <property type="entry name" value="PHD-TYPE DOMAIN-CONTAINING PROTEIN"/>
    <property type="match status" value="1"/>
</dbReference>
<dbReference type="InterPro" id="IPR008042">
    <property type="entry name" value="Retrotrans_Pao"/>
</dbReference>
<evidence type="ECO:0000313" key="2">
    <source>
        <dbReference type="EMBL" id="GBP87031.1"/>
    </source>
</evidence>
<dbReference type="GO" id="GO:0071897">
    <property type="term" value="P:DNA biosynthetic process"/>
    <property type="evidence" value="ECO:0007669"/>
    <property type="project" value="UniProtKB-ARBA"/>
</dbReference>
<dbReference type="SUPFAM" id="SSF56672">
    <property type="entry name" value="DNA/RNA polymerases"/>
    <property type="match status" value="1"/>
</dbReference>
<proteinExistence type="predicted"/>
<sequence length="293" mass="33222">MNFVKQKTREMRSFASRPSRSPQHAHRSRVVSRQSPAAWPLARMTKSTASRAHIIVHDAAARARGTSLNENLLAGPDLLQLLPAVLMKFRQHRVTVAADIKEMFLQIGITEKDRDALRFLWRSDQREGQPTEYRMTHVIFSAPSSPCTAIYVKNANVEKHRGSFPATATGIVQNHYMDDYLQSFPTTEEAIKIAREKLSCGTNEEIVLGLIWPPKSDTLAFDLDLKRVPKEIVLGQKRPTKREILKTAMSVFHPLGIAAPLTIAAKRILQTTWKLGTDWDEEVPDDVYKEWNT</sequence>
<protein>
    <submittedName>
        <fullName evidence="2">Uncharacterized protein</fullName>
    </submittedName>
</protein>
<organism evidence="2 3">
    <name type="scientific">Eumeta variegata</name>
    <name type="common">Bagworm moth</name>
    <name type="synonym">Eumeta japonica</name>
    <dbReference type="NCBI Taxonomy" id="151549"/>
    <lineage>
        <taxon>Eukaryota</taxon>
        <taxon>Metazoa</taxon>
        <taxon>Ecdysozoa</taxon>
        <taxon>Arthropoda</taxon>
        <taxon>Hexapoda</taxon>
        <taxon>Insecta</taxon>
        <taxon>Pterygota</taxon>
        <taxon>Neoptera</taxon>
        <taxon>Endopterygota</taxon>
        <taxon>Lepidoptera</taxon>
        <taxon>Glossata</taxon>
        <taxon>Ditrysia</taxon>
        <taxon>Tineoidea</taxon>
        <taxon>Psychidae</taxon>
        <taxon>Oiketicinae</taxon>
        <taxon>Eumeta</taxon>
    </lineage>
</organism>
<dbReference type="AlphaFoldDB" id="A0A4C1ZE25"/>
<keyword evidence="3" id="KW-1185">Reference proteome</keyword>
<dbReference type="EMBL" id="BGZK01001832">
    <property type="protein sequence ID" value="GBP87031.1"/>
    <property type="molecule type" value="Genomic_DNA"/>
</dbReference>
<accession>A0A4C1ZE25</accession>
<dbReference type="Pfam" id="PF05380">
    <property type="entry name" value="Peptidase_A17"/>
    <property type="match status" value="1"/>
</dbReference>
<reference evidence="2 3" key="1">
    <citation type="journal article" date="2019" name="Commun. Biol.">
        <title>The bagworm genome reveals a unique fibroin gene that provides high tensile strength.</title>
        <authorList>
            <person name="Kono N."/>
            <person name="Nakamura H."/>
            <person name="Ohtoshi R."/>
            <person name="Tomita M."/>
            <person name="Numata K."/>
            <person name="Arakawa K."/>
        </authorList>
    </citation>
    <scope>NUCLEOTIDE SEQUENCE [LARGE SCALE GENOMIC DNA]</scope>
</reference>
<evidence type="ECO:0000313" key="3">
    <source>
        <dbReference type="Proteomes" id="UP000299102"/>
    </source>
</evidence>
<comment type="caution">
    <text evidence="2">The sequence shown here is derived from an EMBL/GenBank/DDBJ whole genome shotgun (WGS) entry which is preliminary data.</text>
</comment>
<dbReference type="Proteomes" id="UP000299102">
    <property type="component" value="Unassembled WGS sequence"/>
</dbReference>
<dbReference type="STRING" id="151549.A0A4C1ZE25"/>
<dbReference type="InterPro" id="IPR043502">
    <property type="entry name" value="DNA/RNA_pol_sf"/>
</dbReference>
<evidence type="ECO:0000256" key="1">
    <source>
        <dbReference type="SAM" id="MobiDB-lite"/>
    </source>
</evidence>
<dbReference type="OrthoDB" id="5983986at2759"/>
<name>A0A4C1ZE25_EUMVA</name>